<dbReference type="InterPro" id="IPR036259">
    <property type="entry name" value="MFS_trans_sf"/>
</dbReference>
<dbReference type="Pfam" id="PF06779">
    <property type="entry name" value="MFS_4"/>
    <property type="match status" value="1"/>
</dbReference>
<keyword evidence="3" id="KW-1185">Reference proteome</keyword>
<feature type="transmembrane region" description="Helical" evidence="1">
    <location>
        <begin position="139"/>
        <end position="162"/>
    </location>
</feature>
<feature type="transmembrane region" description="Helical" evidence="1">
    <location>
        <begin position="211"/>
        <end position="235"/>
    </location>
</feature>
<feature type="transmembrane region" description="Helical" evidence="1">
    <location>
        <begin position="53"/>
        <end position="73"/>
    </location>
</feature>
<dbReference type="AlphaFoldDB" id="W0PGT5"/>
<dbReference type="Proteomes" id="UP000019095">
    <property type="component" value="Chromosome"/>
</dbReference>
<feature type="transmembrane region" description="Helical" evidence="1">
    <location>
        <begin position="360"/>
        <end position="379"/>
    </location>
</feature>
<feature type="transmembrane region" description="Helical" evidence="1">
    <location>
        <begin position="272"/>
        <end position="292"/>
    </location>
</feature>
<evidence type="ECO:0000256" key="1">
    <source>
        <dbReference type="SAM" id="Phobius"/>
    </source>
</evidence>
<dbReference type="PANTHER" id="PTHR23537">
    <property type="match status" value="1"/>
</dbReference>
<keyword evidence="1" id="KW-0472">Membrane</keyword>
<organism evidence="2 3">
    <name type="scientific">Advenella mimigardefordensis (strain DSM 17166 / LMG 22922 / DPN7)</name>
    <dbReference type="NCBI Taxonomy" id="1247726"/>
    <lineage>
        <taxon>Bacteria</taxon>
        <taxon>Pseudomonadati</taxon>
        <taxon>Pseudomonadota</taxon>
        <taxon>Betaproteobacteria</taxon>
        <taxon>Burkholderiales</taxon>
        <taxon>Alcaligenaceae</taxon>
    </lineage>
</organism>
<name>W0PGT5_ADVMD</name>
<dbReference type="SUPFAM" id="SSF103473">
    <property type="entry name" value="MFS general substrate transporter"/>
    <property type="match status" value="1"/>
</dbReference>
<dbReference type="CDD" id="cd06180">
    <property type="entry name" value="MFS_YjiJ"/>
    <property type="match status" value="1"/>
</dbReference>
<dbReference type="PANTHER" id="PTHR23537:SF1">
    <property type="entry name" value="SUGAR TRANSPORTER"/>
    <property type="match status" value="1"/>
</dbReference>
<feature type="transmembrane region" description="Helical" evidence="1">
    <location>
        <begin position="298"/>
        <end position="319"/>
    </location>
</feature>
<reference evidence="2 3" key="1">
    <citation type="journal article" date="2014" name="Microbiology">
        <title>Unravelling the complete genome sequence of Advenella mimigardefordensis strain DPN7T and novel insights in the catabolism of the xenobiotic polythioester precursor 3,3'-dithiodipropionate.</title>
        <authorList>
            <person name="Wubbeler J.H."/>
            <person name="Hiessl S."/>
            <person name="Schuldes J."/>
            <person name="Thurmer A."/>
            <person name="Daniel R."/>
            <person name="Steinbuchel A."/>
        </authorList>
    </citation>
    <scope>NUCLEOTIDE SEQUENCE [LARGE SCALE GENOMIC DNA]</scope>
    <source>
        <strain evidence="3">DSM 17166 / LMG 22922 / DPN7</strain>
    </source>
</reference>
<dbReference type="KEGG" id="amim:MIM_c24900"/>
<keyword evidence="1" id="KW-0812">Transmembrane</keyword>
<dbReference type="HOGENOM" id="CLU_001265_7_2_4"/>
<dbReference type="PATRIC" id="fig|1247726.3.peg.2735"/>
<dbReference type="EMBL" id="CP003915">
    <property type="protein sequence ID" value="AHG64560.1"/>
    <property type="molecule type" value="Genomic_DNA"/>
</dbReference>
<dbReference type="GO" id="GO:0005886">
    <property type="term" value="C:plasma membrane"/>
    <property type="evidence" value="ECO:0007669"/>
    <property type="project" value="TreeGrafter"/>
</dbReference>
<feature type="transmembrane region" description="Helical" evidence="1">
    <location>
        <begin position="331"/>
        <end position="354"/>
    </location>
</feature>
<evidence type="ECO:0000313" key="3">
    <source>
        <dbReference type="Proteomes" id="UP000019095"/>
    </source>
</evidence>
<keyword evidence="1" id="KW-1133">Transmembrane helix</keyword>
<feature type="transmembrane region" description="Helical" evidence="1">
    <location>
        <begin position="247"/>
        <end position="265"/>
    </location>
</feature>
<dbReference type="InterPro" id="IPR010645">
    <property type="entry name" value="MFS_4"/>
</dbReference>
<evidence type="ECO:0000313" key="2">
    <source>
        <dbReference type="EMBL" id="AHG64560.1"/>
    </source>
</evidence>
<accession>W0PGT5</accession>
<dbReference type="eggNOG" id="COG2814">
    <property type="taxonomic scope" value="Bacteria"/>
</dbReference>
<feature type="transmembrane region" description="Helical" evidence="1">
    <location>
        <begin position="12"/>
        <end position="33"/>
    </location>
</feature>
<dbReference type="Gene3D" id="1.20.1250.20">
    <property type="entry name" value="MFS general substrate transporter like domains"/>
    <property type="match status" value="2"/>
</dbReference>
<feature type="transmembrane region" description="Helical" evidence="1">
    <location>
        <begin position="104"/>
        <end position="127"/>
    </location>
</feature>
<gene>
    <name evidence="2" type="ORF">MIM_c24900</name>
</gene>
<feature type="transmembrane region" description="Helical" evidence="1">
    <location>
        <begin position="168"/>
        <end position="190"/>
    </location>
</feature>
<dbReference type="STRING" id="1247726.MIM_c24900"/>
<sequence length="382" mass="39346">MTQTASRFSPGLRSAFEAALIMAIGMGFGRFAFTAIYPHMVEEGLLDLQAGSLAASANYAGYLLGALLAIWARPHHAHRLCLWSTAGTVACLALLAVVDSVILIVVLRGLAGVFSALAMVAASLWLLAHRGQMHRAPLLYAGVGIGIALSAELLAAGAQFGLHSQGQWLLLGVVSLALGLIAAPGLIAGATAQPKGVAPASAFVPNEVKPLPLVAIYGLAGFGYIITATYLPLLVKSAIPDMSATQVWAVFGLSAVPSCFLWHYWHRQRGTRAALATNLLVQAMGVALPIVWPSAAGYLLSAVLVGGSFLGTVTIAMPAGQRLASQGRGNLIATMTVVYSIGQIVGPLVASAIFAVTQVLALSLLAATAALLVGVVLSLSRL</sequence>
<protein>
    <submittedName>
        <fullName evidence="2">Putative membrane protein</fullName>
    </submittedName>
</protein>
<feature type="transmembrane region" description="Helical" evidence="1">
    <location>
        <begin position="80"/>
        <end position="98"/>
    </location>
</feature>
<proteinExistence type="predicted"/>
<dbReference type="OrthoDB" id="9797953at2"/>